<dbReference type="GO" id="GO:0043491">
    <property type="term" value="P:phosphatidylinositol 3-kinase/protein kinase B signal transduction"/>
    <property type="evidence" value="ECO:0007669"/>
    <property type="project" value="TreeGrafter"/>
</dbReference>
<dbReference type="PANTHER" id="PTHR12305">
    <property type="entry name" value="PHOSPHATASE WITH HOMOLOGY TO TENSIN"/>
    <property type="match status" value="1"/>
</dbReference>
<feature type="compositionally biased region" description="Polar residues" evidence="3">
    <location>
        <begin position="450"/>
        <end position="468"/>
    </location>
</feature>
<feature type="region of interest" description="Disordered" evidence="3">
    <location>
        <begin position="414"/>
        <end position="595"/>
    </location>
</feature>
<proteinExistence type="predicted"/>
<dbReference type="GO" id="GO:0004725">
    <property type="term" value="F:protein tyrosine phosphatase activity"/>
    <property type="evidence" value="ECO:0007669"/>
    <property type="project" value="TreeGrafter"/>
</dbReference>
<name>A0A6A6H3Y4_VIRVR</name>
<feature type="compositionally biased region" description="Polar residues" evidence="3">
    <location>
        <begin position="529"/>
        <end position="545"/>
    </location>
</feature>
<evidence type="ECO:0000259" key="4">
    <source>
        <dbReference type="PROSITE" id="PS50056"/>
    </source>
</evidence>
<evidence type="ECO:0000313" key="7">
    <source>
        <dbReference type="Proteomes" id="UP000800092"/>
    </source>
</evidence>
<feature type="domain" description="Tyrosine specific protein phosphatases" evidence="4">
    <location>
        <begin position="109"/>
        <end position="168"/>
    </location>
</feature>
<evidence type="ECO:0000313" key="6">
    <source>
        <dbReference type="EMBL" id="KAF2232617.1"/>
    </source>
</evidence>
<gene>
    <name evidence="6" type="ORF">EV356DRAFT_247062</name>
</gene>
<dbReference type="Gene3D" id="3.90.190.10">
    <property type="entry name" value="Protein tyrosine phosphatase superfamily"/>
    <property type="match status" value="1"/>
</dbReference>
<dbReference type="SUPFAM" id="SSF52799">
    <property type="entry name" value="(Phosphotyrosine protein) phosphatases II"/>
    <property type="match status" value="1"/>
</dbReference>
<dbReference type="GO" id="GO:0016314">
    <property type="term" value="F:phosphatidylinositol-3,4,5-trisphosphate 3-phosphatase activity"/>
    <property type="evidence" value="ECO:0007669"/>
    <property type="project" value="UniProtKB-EC"/>
</dbReference>
<dbReference type="GO" id="GO:0005634">
    <property type="term" value="C:nucleus"/>
    <property type="evidence" value="ECO:0007669"/>
    <property type="project" value="TreeGrafter"/>
</dbReference>
<dbReference type="GO" id="GO:0046856">
    <property type="term" value="P:phosphatidylinositol dephosphorylation"/>
    <property type="evidence" value="ECO:0007669"/>
    <property type="project" value="TreeGrafter"/>
</dbReference>
<dbReference type="AlphaFoldDB" id="A0A6A6H3Y4"/>
<dbReference type="InterPro" id="IPR051281">
    <property type="entry name" value="Dual-spec_lipid-protein_phosph"/>
</dbReference>
<dbReference type="InterPro" id="IPR029021">
    <property type="entry name" value="Prot-tyrosine_phosphatase-like"/>
</dbReference>
<dbReference type="Proteomes" id="UP000800092">
    <property type="component" value="Unassembled WGS sequence"/>
</dbReference>
<evidence type="ECO:0000256" key="1">
    <source>
        <dbReference type="ARBA" id="ARBA00013015"/>
    </source>
</evidence>
<dbReference type="PROSITE" id="PS00383">
    <property type="entry name" value="TYR_PHOSPHATASE_1"/>
    <property type="match status" value="1"/>
</dbReference>
<dbReference type="GO" id="GO:0005886">
    <property type="term" value="C:plasma membrane"/>
    <property type="evidence" value="ECO:0007669"/>
    <property type="project" value="TreeGrafter"/>
</dbReference>
<dbReference type="GO" id="GO:0051896">
    <property type="term" value="P:regulation of phosphatidylinositol 3-kinase/protein kinase B signal transduction"/>
    <property type="evidence" value="ECO:0007669"/>
    <property type="project" value="TreeGrafter"/>
</dbReference>
<dbReference type="Pfam" id="PF00782">
    <property type="entry name" value="DSPc"/>
    <property type="match status" value="1"/>
</dbReference>
<dbReference type="EMBL" id="ML991814">
    <property type="protein sequence ID" value="KAF2232617.1"/>
    <property type="molecule type" value="Genomic_DNA"/>
</dbReference>
<feature type="compositionally biased region" description="Basic and acidic residues" evidence="3">
    <location>
        <begin position="566"/>
        <end position="582"/>
    </location>
</feature>
<keyword evidence="2" id="KW-0378">Hydrolase</keyword>
<dbReference type="InterPro" id="IPR000387">
    <property type="entry name" value="Tyr_Pase_dom"/>
</dbReference>
<dbReference type="InterPro" id="IPR016130">
    <property type="entry name" value="Tyr_Pase_AS"/>
</dbReference>
<organism evidence="6 7">
    <name type="scientific">Viridothelium virens</name>
    <name type="common">Speckled blister lichen</name>
    <name type="synonym">Trypethelium virens</name>
    <dbReference type="NCBI Taxonomy" id="1048519"/>
    <lineage>
        <taxon>Eukaryota</taxon>
        <taxon>Fungi</taxon>
        <taxon>Dikarya</taxon>
        <taxon>Ascomycota</taxon>
        <taxon>Pezizomycotina</taxon>
        <taxon>Dothideomycetes</taxon>
        <taxon>Dothideomycetes incertae sedis</taxon>
        <taxon>Trypetheliales</taxon>
        <taxon>Trypetheliaceae</taxon>
        <taxon>Viridothelium</taxon>
    </lineage>
</organism>
<dbReference type="InterPro" id="IPR029023">
    <property type="entry name" value="Tensin_phosphatase"/>
</dbReference>
<dbReference type="PROSITE" id="PS51181">
    <property type="entry name" value="PPASE_TENSIN"/>
    <property type="match status" value="1"/>
</dbReference>
<protein>
    <recommendedName>
        <fullName evidence="1">phosphatidylinositol-3,4,5-trisphosphate 3-phosphatase</fullName>
        <ecNumber evidence="1">3.1.3.67</ecNumber>
    </recommendedName>
</protein>
<evidence type="ECO:0000256" key="3">
    <source>
        <dbReference type="SAM" id="MobiDB-lite"/>
    </source>
</evidence>
<dbReference type="GO" id="GO:0005829">
    <property type="term" value="C:cytosol"/>
    <property type="evidence" value="ECO:0007669"/>
    <property type="project" value="TreeGrafter"/>
</dbReference>
<feature type="compositionally biased region" description="Low complexity" evidence="3">
    <location>
        <begin position="279"/>
        <end position="301"/>
    </location>
</feature>
<dbReference type="CDD" id="cd14497">
    <property type="entry name" value="PTP_PTEN-like"/>
    <property type="match status" value="1"/>
</dbReference>
<feature type="region of interest" description="Disordered" evidence="3">
    <location>
        <begin position="274"/>
        <end position="306"/>
    </location>
</feature>
<reference evidence="6" key="1">
    <citation type="journal article" date="2020" name="Stud. Mycol.">
        <title>101 Dothideomycetes genomes: a test case for predicting lifestyles and emergence of pathogens.</title>
        <authorList>
            <person name="Haridas S."/>
            <person name="Albert R."/>
            <person name="Binder M."/>
            <person name="Bloem J."/>
            <person name="Labutti K."/>
            <person name="Salamov A."/>
            <person name="Andreopoulos B."/>
            <person name="Baker S."/>
            <person name="Barry K."/>
            <person name="Bills G."/>
            <person name="Bluhm B."/>
            <person name="Cannon C."/>
            <person name="Castanera R."/>
            <person name="Culley D."/>
            <person name="Daum C."/>
            <person name="Ezra D."/>
            <person name="Gonzalez J."/>
            <person name="Henrissat B."/>
            <person name="Kuo A."/>
            <person name="Liang C."/>
            <person name="Lipzen A."/>
            <person name="Lutzoni F."/>
            <person name="Magnuson J."/>
            <person name="Mondo S."/>
            <person name="Nolan M."/>
            <person name="Ohm R."/>
            <person name="Pangilinan J."/>
            <person name="Park H.-J."/>
            <person name="Ramirez L."/>
            <person name="Alfaro M."/>
            <person name="Sun H."/>
            <person name="Tritt A."/>
            <person name="Yoshinaga Y."/>
            <person name="Zwiers L.-H."/>
            <person name="Turgeon B."/>
            <person name="Goodwin S."/>
            <person name="Spatafora J."/>
            <person name="Crous P."/>
            <person name="Grigoriev I."/>
        </authorList>
    </citation>
    <scope>NUCLEOTIDE SEQUENCE</scope>
    <source>
        <strain evidence="6">Tuck. ex Michener</strain>
    </source>
</reference>
<feature type="domain" description="Phosphatase tensin-type" evidence="5">
    <location>
        <begin position="12"/>
        <end position="196"/>
    </location>
</feature>
<keyword evidence="7" id="KW-1185">Reference proteome</keyword>
<dbReference type="PANTHER" id="PTHR12305:SF81">
    <property type="entry name" value="PHOSPHATIDYLINOSITOL 3,4,5-TRISPHOSPHATE 3-PHOSPHATASE AND DUAL-SPECIFICITY PROTEIN PHOSPHATASE PTEN"/>
    <property type="match status" value="1"/>
</dbReference>
<evidence type="ECO:0000256" key="2">
    <source>
        <dbReference type="ARBA" id="ARBA00022801"/>
    </source>
</evidence>
<sequence length="595" mass="65681">MASLLRQIVAGPRARHPEAGLDLCYVTDNIIATSGPSGTYPQRAYRNPLDTLVKFLDTKHGAEWAIWEFRAEGTGYPDKEVYGRIWHYPWPDHHPPPFRLIPMIMASMRNWLKETDREGKGEEKKGNRVVVVHCKAGKGRSGTAACSYLIAEAGWTVEEALQRFTERRMRPGFGAGVSIPSQLRWIGYVDRWARNGKIYVERQVEITELHVWGVRDGVKISVEGFVDEGKTIKTFHVFQKNERQIVRGVLKADTHLGDVVAEVINRSNSIKKSKRSRTLADTSTSTSTSKDSSQSSKASTQLDEEQGADVIFRPSARVVLPSNDINIDFERRNKAAAGWTMVTSVAHVWFNTFFEGQGPEKEGEPNDSGVFEIEWDAIDGIKGSSRKGTQCFDKLSVVWRTIDSLDRQASVVIQEPKEGEAVPQTAPADWRGQKNSTPDEGKDLGLRVSSPISASVSRANSIKGNTNQSKEEADEMTGVRSDVSNSDEAASESAKNKGPLPLSSDLPPPGDMQATSQIENSENHRNQDTSDAASPRIPQTTSPQLMGSPIEGVIKGVQHISTEDLPDGKPQQDLKTSPEHMLGHLKKQKDTSTSS</sequence>
<evidence type="ECO:0000259" key="5">
    <source>
        <dbReference type="PROSITE" id="PS51181"/>
    </source>
</evidence>
<dbReference type="InterPro" id="IPR000340">
    <property type="entry name" value="Dual-sp_phosphatase_cat-dom"/>
</dbReference>
<dbReference type="EC" id="3.1.3.67" evidence="1"/>
<dbReference type="OrthoDB" id="16692at2759"/>
<dbReference type="GO" id="GO:0042995">
    <property type="term" value="C:cell projection"/>
    <property type="evidence" value="ECO:0007669"/>
    <property type="project" value="TreeGrafter"/>
</dbReference>
<accession>A0A6A6H3Y4</accession>
<dbReference type="PROSITE" id="PS50056">
    <property type="entry name" value="TYR_PHOSPHATASE_2"/>
    <property type="match status" value="1"/>
</dbReference>